<dbReference type="Gene3D" id="3.10.180.10">
    <property type="entry name" value="2,3-Dihydroxybiphenyl 1,2-Dioxygenase, domain 1"/>
    <property type="match status" value="1"/>
</dbReference>
<dbReference type="InterPro" id="IPR004360">
    <property type="entry name" value="Glyas_Fos-R_dOase_dom"/>
</dbReference>
<dbReference type="AlphaFoldDB" id="A0A9X1HVA4"/>
<dbReference type="InterPro" id="IPR037523">
    <property type="entry name" value="VOC_core"/>
</dbReference>
<gene>
    <name evidence="2" type="ORF">LDX50_27170</name>
</gene>
<dbReference type="RefSeq" id="WP_225699441.1">
    <property type="nucleotide sequence ID" value="NZ_JAIXNE010000006.1"/>
</dbReference>
<name>A0A9X1HVA4_9BACT</name>
<dbReference type="PROSITE" id="PS51819">
    <property type="entry name" value="VOC"/>
    <property type="match status" value="1"/>
</dbReference>
<comment type="caution">
    <text evidence="2">The sequence shown here is derived from an EMBL/GenBank/DDBJ whole genome shotgun (WGS) entry which is preliminary data.</text>
</comment>
<dbReference type="EMBL" id="JAIXNE010000006">
    <property type="protein sequence ID" value="MCA6078585.1"/>
    <property type="molecule type" value="Genomic_DNA"/>
</dbReference>
<dbReference type="InterPro" id="IPR050383">
    <property type="entry name" value="GlyoxalaseI/FosfomycinResist"/>
</dbReference>
<evidence type="ECO:0000313" key="3">
    <source>
        <dbReference type="Proteomes" id="UP001139409"/>
    </source>
</evidence>
<dbReference type="SUPFAM" id="SSF54593">
    <property type="entry name" value="Glyoxalase/Bleomycin resistance protein/Dihydroxybiphenyl dioxygenase"/>
    <property type="match status" value="1"/>
</dbReference>
<evidence type="ECO:0000313" key="2">
    <source>
        <dbReference type="EMBL" id="MCA6078585.1"/>
    </source>
</evidence>
<dbReference type="Proteomes" id="UP001139409">
    <property type="component" value="Unassembled WGS sequence"/>
</dbReference>
<feature type="domain" description="VOC" evidence="1">
    <location>
        <begin position="9"/>
        <end position="129"/>
    </location>
</feature>
<dbReference type="PANTHER" id="PTHR21366">
    <property type="entry name" value="GLYOXALASE FAMILY PROTEIN"/>
    <property type="match status" value="1"/>
</dbReference>
<dbReference type="Pfam" id="PF00903">
    <property type="entry name" value="Glyoxalase"/>
    <property type="match status" value="1"/>
</dbReference>
<evidence type="ECO:0000259" key="1">
    <source>
        <dbReference type="PROSITE" id="PS51819"/>
    </source>
</evidence>
<organism evidence="2 3">
    <name type="scientific">Fulvivirga sedimenti</name>
    <dbReference type="NCBI Taxonomy" id="2879465"/>
    <lineage>
        <taxon>Bacteria</taxon>
        <taxon>Pseudomonadati</taxon>
        <taxon>Bacteroidota</taxon>
        <taxon>Cytophagia</taxon>
        <taxon>Cytophagales</taxon>
        <taxon>Fulvivirgaceae</taxon>
        <taxon>Fulvivirga</taxon>
    </lineage>
</organism>
<reference evidence="2" key="1">
    <citation type="submission" date="2021-09" db="EMBL/GenBank/DDBJ databases">
        <title>Fulvivirga sp. isolated from coastal sediment.</title>
        <authorList>
            <person name="Yu H."/>
        </authorList>
    </citation>
    <scope>NUCLEOTIDE SEQUENCE</scope>
    <source>
        <strain evidence="2">1062</strain>
    </source>
</reference>
<accession>A0A9X1HVA4</accession>
<dbReference type="InterPro" id="IPR029068">
    <property type="entry name" value="Glyas_Bleomycin-R_OHBP_Dase"/>
</dbReference>
<keyword evidence="3" id="KW-1185">Reference proteome</keyword>
<proteinExistence type="predicted"/>
<sequence length="133" mass="15182">MLINNQIKGIKETCLYIHDLDSAKTFYHDTLGFPVIHHEPGKHIFFRAGRSVLLCFNPVDSRTKKSPPPHYADGPQHLAFEVSPADYDLLKNEFQQKGIQIIDQLVWGSGQESFYFKDPEGNVLEIVPEGVWD</sequence>
<protein>
    <submittedName>
        <fullName evidence="2">VOC family protein</fullName>
    </submittedName>
</protein>